<evidence type="ECO:0000259" key="13">
    <source>
        <dbReference type="PROSITE" id="PS51352"/>
    </source>
</evidence>
<dbReference type="InterPro" id="IPR000889">
    <property type="entry name" value="Glutathione_peroxidase"/>
</dbReference>
<name>A0ABN9LFJ1_9NEOB</name>
<comment type="catalytic activity">
    <reaction evidence="1">
        <text>2 glutathione + H2O2 = glutathione disulfide + 2 H2O</text>
        <dbReference type="Rhea" id="RHEA:16833"/>
        <dbReference type="ChEBI" id="CHEBI:15377"/>
        <dbReference type="ChEBI" id="CHEBI:16240"/>
        <dbReference type="ChEBI" id="CHEBI:57925"/>
        <dbReference type="ChEBI" id="CHEBI:58297"/>
        <dbReference type="EC" id="1.11.1.9"/>
    </reaction>
</comment>
<protein>
    <recommendedName>
        <fullName evidence="4 10">Glutathione peroxidase</fullName>
    </recommendedName>
</protein>
<evidence type="ECO:0000313" key="15">
    <source>
        <dbReference type="Proteomes" id="UP001176940"/>
    </source>
</evidence>
<evidence type="ECO:0000256" key="11">
    <source>
        <dbReference type="SAM" id="MobiDB-lite"/>
    </source>
</evidence>
<dbReference type="Gene3D" id="3.40.30.10">
    <property type="entry name" value="Glutaredoxin"/>
    <property type="match status" value="1"/>
</dbReference>
<evidence type="ECO:0000256" key="2">
    <source>
        <dbReference type="ARBA" id="ARBA00004167"/>
    </source>
</evidence>
<dbReference type="Pfam" id="PF00255">
    <property type="entry name" value="GSHPx"/>
    <property type="match status" value="1"/>
</dbReference>
<feature type="region of interest" description="Disordered" evidence="11">
    <location>
        <begin position="1"/>
        <end position="24"/>
    </location>
</feature>
<keyword evidence="6 12" id="KW-0812">Transmembrane</keyword>
<evidence type="ECO:0000256" key="6">
    <source>
        <dbReference type="ARBA" id="ARBA00022692"/>
    </source>
</evidence>
<comment type="caution">
    <text evidence="14">The sequence shown here is derived from an EMBL/GenBank/DDBJ whole genome shotgun (WGS) entry which is preliminary data.</text>
</comment>
<dbReference type="PROSITE" id="PS51352">
    <property type="entry name" value="THIOREDOXIN_2"/>
    <property type="match status" value="1"/>
</dbReference>
<evidence type="ECO:0000256" key="10">
    <source>
        <dbReference type="RuleBase" id="RU000499"/>
    </source>
</evidence>
<dbReference type="InterPro" id="IPR013376">
    <property type="entry name" value="Glut_perox_Gpx7"/>
</dbReference>
<evidence type="ECO:0000256" key="9">
    <source>
        <dbReference type="ARBA" id="ARBA00023136"/>
    </source>
</evidence>
<dbReference type="PANTHER" id="PTHR11592">
    <property type="entry name" value="GLUTATHIONE PEROXIDASE"/>
    <property type="match status" value="1"/>
</dbReference>
<keyword evidence="8 10" id="KW-0560">Oxidoreductase</keyword>
<dbReference type="PRINTS" id="PR01011">
    <property type="entry name" value="GLUTPROXDASE"/>
</dbReference>
<reference evidence="14" key="1">
    <citation type="submission" date="2023-07" db="EMBL/GenBank/DDBJ databases">
        <authorList>
            <person name="Stuckert A."/>
        </authorList>
    </citation>
    <scope>NUCLEOTIDE SEQUENCE</scope>
</reference>
<dbReference type="Proteomes" id="UP001176940">
    <property type="component" value="Unassembled WGS sequence"/>
</dbReference>
<proteinExistence type="inferred from homology"/>
<dbReference type="CDD" id="cd00340">
    <property type="entry name" value="GSH_Peroxidase"/>
    <property type="match status" value="1"/>
</dbReference>
<evidence type="ECO:0000256" key="1">
    <source>
        <dbReference type="ARBA" id="ARBA00000217"/>
    </source>
</evidence>
<evidence type="ECO:0000313" key="14">
    <source>
        <dbReference type="EMBL" id="CAJ0939782.1"/>
    </source>
</evidence>
<feature type="transmembrane region" description="Helical" evidence="12">
    <location>
        <begin position="75"/>
        <end position="94"/>
    </location>
</feature>
<sequence>MQSSDRTARQASGNGRFDPEAPGGNIGGLSTALQNAVDKPLMPLHSRDLLKLPCKISKMETLPPPYPLKCSSPKAKVFLVFFSMVVCTAALFILQLKFFKPRGKDFYSYEVNDSKGKTVSLSKYRGKASLVVNVASACQHTDANYRGLQELQREFGPSHFNVLAFPCNQFGDSEPNSNKAIDAFAKGNYGVTFPIFDKIKILGSEAEPAFRFLVDSTKKEPRWNFWKYLVNPQGQVMKTWRPEDPVENIRDDVASMIREIIKKKKEDL</sequence>
<evidence type="ECO:0000256" key="5">
    <source>
        <dbReference type="ARBA" id="ARBA00022559"/>
    </source>
</evidence>
<comment type="similarity">
    <text evidence="3 10">Belongs to the glutathione peroxidase family.</text>
</comment>
<keyword evidence="5 10" id="KW-0575">Peroxidase</keyword>
<comment type="subcellular location">
    <subcellularLocation>
        <location evidence="2">Membrane</location>
        <topology evidence="2">Single-pass membrane protein</topology>
    </subcellularLocation>
</comment>
<feature type="domain" description="Thioredoxin" evidence="13">
    <location>
        <begin position="100"/>
        <end position="266"/>
    </location>
</feature>
<dbReference type="EMBL" id="CAUEEQ010015938">
    <property type="protein sequence ID" value="CAJ0939782.1"/>
    <property type="molecule type" value="Genomic_DNA"/>
</dbReference>
<keyword evidence="9 12" id="KW-0472">Membrane</keyword>
<evidence type="ECO:0000256" key="12">
    <source>
        <dbReference type="SAM" id="Phobius"/>
    </source>
</evidence>
<dbReference type="PANTHER" id="PTHR11592:SF7">
    <property type="entry name" value="GLUTATHIONE PEROXIDASE 8-RELATED"/>
    <property type="match status" value="1"/>
</dbReference>
<dbReference type="InterPro" id="IPR013766">
    <property type="entry name" value="Thioredoxin_domain"/>
</dbReference>
<dbReference type="InterPro" id="IPR029760">
    <property type="entry name" value="GPX_CS"/>
</dbReference>
<evidence type="ECO:0000256" key="8">
    <source>
        <dbReference type="ARBA" id="ARBA00023002"/>
    </source>
</evidence>
<dbReference type="InterPro" id="IPR036249">
    <property type="entry name" value="Thioredoxin-like_sf"/>
</dbReference>
<dbReference type="NCBIfam" id="TIGR02540">
    <property type="entry name" value="gpx7"/>
    <property type="match status" value="1"/>
</dbReference>
<dbReference type="PROSITE" id="PS51355">
    <property type="entry name" value="GLUTATHIONE_PEROXID_3"/>
    <property type="match status" value="1"/>
</dbReference>
<feature type="compositionally biased region" description="Polar residues" evidence="11">
    <location>
        <begin position="1"/>
        <end position="13"/>
    </location>
</feature>
<evidence type="ECO:0000256" key="7">
    <source>
        <dbReference type="ARBA" id="ARBA00022989"/>
    </source>
</evidence>
<keyword evidence="7 12" id="KW-1133">Transmembrane helix</keyword>
<organism evidence="14 15">
    <name type="scientific">Ranitomeya imitator</name>
    <name type="common">mimic poison frog</name>
    <dbReference type="NCBI Taxonomy" id="111125"/>
    <lineage>
        <taxon>Eukaryota</taxon>
        <taxon>Metazoa</taxon>
        <taxon>Chordata</taxon>
        <taxon>Craniata</taxon>
        <taxon>Vertebrata</taxon>
        <taxon>Euteleostomi</taxon>
        <taxon>Amphibia</taxon>
        <taxon>Batrachia</taxon>
        <taxon>Anura</taxon>
        <taxon>Neobatrachia</taxon>
        <taxon>Hyloidea</taxon>
        <taxon>Dendrobatidae</taxon>
        <taxon>Dendrobatinae</taxon>
        <taxon>Ranitomeya</taxon>
    </lineage>
</organism>
<accession>A0ABN9LFJ1</accession>
<dbReference type="SUPFAM" id="SSF52833">
    <property type="entry name" value="Thioredoxin-like"/>
    <property type="match status" value="1"/>
</dbReference>
<dbReference type="PROSITE" id="PS00763">
    <property type="entry name" value="GLUTATHIONE_PEROXID_2"/>
    <property type="match status" value="1"/>
</dbReference>
<keyword evidence="15" id="KW-1185">Reference proteome</keyword>
<gene>
    <name evidence="14" type="ORF">RIMI_LOCUS8141558</name>
</gene>
<evidence type="ECO:0000256" key="3">
    <source>
        <dbReference type="ARBA" id="ARBA00006926"/>
    </source>
</evidence>
<evidence type="ECO:0000256" key="4">
    <source>
        <dbReference type="ARBA" id="ARBA00012310"/>
    </source>
</evidence>